<accession>A0AA88ALX6</accession>
<feature type="domain" description="Myb-like" evidence="5">
    <location>
        <begin position="9"/>
        <end position="51"/>
    </location>
</feature>
<dbReference type="EMBL" id="BTGU01000055">
    <property type="protein sequence ID" value="GMN55219.1"/>
    <property type="molecule type" value="Genomic_DNA"/>
</dbReference>
<evidence type="ECO:0000259" key="5">
    <source>
        <dbReference type="PROSITE" id="PS50090"/>
    </source>
</evidence>
<comment type="caution">
    <text evidence="7">The sequence shown here is derived from an EMBL/GenBank/DDBJ whole genome shotgun (WGS) entry which is preliminary data.</text>
</comment>
<dbReference type="InterPro" id="IPR017930">
    <property type="entry name" value="Myb_dom"/>
</dbReference>
<evidence type="ECO:0000256" key="2">
    <source>
        <dbReference type="ARBA" id="ARBA00023125"/>
    </source>
</evidence>
<reference evidence="7" key="1">
    <citation type="submission" date="2023-07" db="EMBL/GenBank/DDBJ databases">
        <title>draft genome sequence of fig (Ficus carica).</title>
        <authorList>
            <person name="Takahashi T."/>
            <person name="Nishimura K."/>
        </authorList>
    </citation>
    <scope>NUCLEOTIDE SEQUENCE</scope>
</reference>
<comment type="subcellular location">
    <subcellularLocation>
        <location evidence="1">Nucleus</location>
    </subcellularLocation>
</comment>
<gene>
    <name evidence="7" type="ORF">TIFTF001_024337</name>
</gene>
<evidence type="ECO:0000313" key="8">
    <source>
        <dbReference type="Proteomes" id="UP001187192"/>
    </source>
</evidence>
<dbReference type="GO" id="GO:0003677">
    <property type="term" value="F:DNA binding"/>
    <property type="evidence" value="ECO:0007669"/>
    <property type="project" value="UniProtKB-KW"/>
</dbReference>
<feature type="compositionally biased region" description="Basic and acidic residues" evidence="4">
    <location>
        <begin position="168"/>
        <end position="177"/>
    </location>
</feature>
<keyword evidence="2" id="KW-0238">DNA-binding</keyword>
<feature type="region of interest" description="Disordered" evidence="4">
    <location>
        <begin position="137"/>
        <end position="177"/>
    </location>
</feature>
<dbReference type="PROSITE" id="PS50090">
    <property type="entry name" value="MYB_LIKE"/>
    <property type="match status" value="1"/>
</dbReference>
<dbReference type="InterPro" id="IPR009057">
    <property type="entry name" value="Homeodomain-like_sf"/>
</dbReference>
<evidence type="ECO:0000313" key="7">
    <source>
        <dbReference type="EMBL" id="GMN55219.1"/>
    </source>
</evidence>
<feature type="domain" description="HTH myb-type" evidence="6">
    <location>
        <begin position="9"/>
        <end position="55"/>
    </location>
</feature>
<feature type="compositionally biased region" description="Polar residues" evidence="4">
    <location>
        <begin position="240"/>
        <end position="257"/>
    </location>
</feature>
<dbReference type="PANTHER" id="PTHR47999:SF6">
    <property type="entry name" value="MYB-RELATED PROTEIN P"/>
    <property type="match status" value="1"/>
</dbReference>
<dbReference type="PROSITE" id="PS51294">
    <property type="entry name" value="HTH_MYB"/>
    <property type="match status" value="1"/>
</dbReference>
<dbReference type="GO" id="GO:0005634">
    <property type="term" value="C:nucleus"/>
    <property type="evidence" value="ECO:0007669"/>
    <property type="project" value="UniProtKB-SubCell"/>
</dbReference>
<dbReference type="Pfam" id="PF00249">
    <property type="entry name" value="Myb_DNA-binding"/>
    <property type="match status" value="1"/>
</dbReference>
<feature type="region of interest" description="Disordered" evidence="4">
    <location>
        <begin position="204"/>
        <end position="257"/>
    </location>
</feature>
<name>A0AA88ALX6_FICCA</name>
<feature type="compositionally biased region" description="Polar residues" evidence="4">
    <location>
        <begin position="204"/>
        <end position="220"/>
    </location>
</feature>
<sequence length="322" mass="36392">MGRAPCCEKLGLKKGRWTAEEDELLTKWSLIAEHLPGRTDNEIKNYWNSHLSRKINSYSKQLGKESSTMVMSNVTKLAARNRRSGSSRMTRSGVKKNKNMITDHSSAKLSPIKHETEVMTVDHDQLVESFAKDKKPISSIFPSTNLGPHEKSRVLGSEDGTDCSEEQTQSKEKEELGPNEWLDREVKSLNYGVEGGVLNKPSGNIAVNGQKESVAESCTPNEERRSEEVKRVLSTEAKETGSSVSRSNADQSGEWHTNRSSAMNSVFEDHGIWFDWNWDGFVERQNDIDVWDYSDYEGERVFSLWEGASPTEKLLHVVQKHN</sequence>
<dbReference type="InterPro" id="IPR001005">
    <property type="entry name" value="SANT/Myb"/>
</dbReference>
<protein>
    <recommendedName>
        <fullName evidence="9">MYB transcription factor</fullName>
    </recommendedName>
</protein>
<evidence type="ECO:0000259" key="6">
    <source>
        <dbReference type="PROSITE" id="PS51294"/>
    </source>
</evidence>
<dbReference type="PANTHER" id="PTHR47999">
    <property type="entry name" value="TRANSCRIPTION FACTOR MYB8-RELATED-RELATED"/>
    <property type="match status" value="1"/>
</dbReference>
<evidence type="ECO:0008006" key="9">
    <source>
        <dbReference type="Google" id="ProtNLM"/>
    </source>
</evidence>
<feature type="compositionally biased region" description="Basic and acidic residues" evidence="4">
    <location>
        <begin position="221"/>
        <end position="239"/>
    </location>
</feature>
<keyword evidence="3" id="KW-0539">Nucleus</keyword>
<dbReference type="InterPro" id="IPR015495">
    <property type="entry name" value="Myb_TF_plants"/>
</dbReference>
<evidence type="ECO:0000256" key="1">
    <source>
        <dbReference type="ARBA" id="ARBA00004123"/>
    </source>
</evidence>
<organism evidence="7 8">
    <name type="scientific">Ficus carica</name>
    <name type="common">Common fig</name>
    <dbReference type="NCBI Taxonomy" id="3494"/>
    <lineage>
        <taxon>Eukaryota</taxon>
        <taxon>Viridiplantae</taxon>
        <taxon>Streptophyta</taxon>
        <taxon>Embryophyta</taxon>
        <taxon>Tracheophyta</taxon>
        <taxon>Spermatophyta</taxon>
        <taxon>Magnoliopsida</taxon>
        <taxon>eudicotyledons</taxon>
        <taxon>Gunneridae</taxon>
        <taxon>Pentapetalae</taxon>
        <taxon>rosids</taxon>
        <taxon>fabids</taxon>
        <taxon>Rosales</taxon>
        <taxon>Moraceae</taxon>
        <taxon>Ficeae</taxon>
        <taxon>Ficus</taxon>
    </lineage>
</organism>
<dbReference type="CDD" id="cd00167">
    <property type="entry name" value="SANT"/>
    <property type="match status" value="1"/>
</dbReference>
<keyword evidence="8" id="KW-1185">Reference proteome</keyword>
<proteinExistence type="predicted"/>
<dbReference type="SUPFAM" id="SSF46689">
    <property type="entry name" value="Homeodomain-like"/>
    <property type="match status" value="1"/>
</dbReference>
<evidence type="ECO:0000256" key="4">
    <source>
        <dbReference type="SAM" id="MobiDB-lite"/>
    </source>
</evidence>
<dbReference type="Proteomes" id="UP001187192">
    <property type="component" value="Unassembled WGS sequence"/>
</dbReference>
<dbReference type="Gene3D" id="1.10.10.60">
    <property type="entry name" value="Homeodomain-like"/>
    <property type="match status" value="1"/>
</dbReference>
<evidence type="ECO:0000256" key="3">
    <source>
        <dbReference type="ARBA" id="ARBA00023242"/>
    </source>
</evidence>
<dbReference type="AlphaFoldDB" id="A0AA88ALX6"/>
<dbReference type="SMART" id="SM00717">
    <property type="entry name" value="SANT"/>
    <property type="match status" value="1"/>
</dbReference>